<keyword evidence="2" id="KW-0472">Membrane</keyword>
<evidence type="ECO:0000256" key="2">
    <source>
        <dbReference type="SAM" id="Phobius"/>
    </source>
</evidence>
<accession>A0A9N9WGV3</accession>
<organism evidence="3 4">
    <name type="scientific">Diatraea saccharalis</name>
    <name type="common">sugarcane borer</name>
    <dbReference type="NCBI Taxonomy" id="40085"/>
    <lineage>
        <taxon>Eukaryota</taxon>
        <taxon>Metazoa</taxon>
        <taxon>Ecdysozoa</taxon>
        <taxon>Arthropoda</taxon>
        <taxon>Hexapoda</taxon>
        <taxon>Insecta</taxon>
        <taxon>Pterygota</taxon>
        <taxon>Neoptera</taxon>
        <taxon>Endopterygota</taxon>
        <taxon>Lepidoptera</taxon>
        <taxon>Glossata</taxon>
        <taxon>Ditrysia</taxon>
        <taxon>Pyraloidea</taxon>
        <taxon>Crambidae</taxon>
        <taxon>Crambinae</taxon>
        <taxon>Diatraea</taxon>
    </lineage>
</organism>
<keyword evidence="2" id="KW-0812">Transmembrane</keyword>
<dbReference type="Proteomes" id="UP001153714">
    <property type="component" value="Chromosome 21"/>
</dbReference>
<evidence type="ECO:0000313" key="3">
    <source>
        <dbReference type="EMBL" id="CAG9790288.1"/>
    </source>
</evidence>
<keyword evidence="4" id="KW-1185">Reference proteome</keyword>
<reference evidence="3" key="1">
    <citation type="submission" date="2021-12" db="EMBL/GenBank/DDBJ databases">
        <authorList>
            <person name="King R."/>
        </authorList>
    </citation>
    <scope>NUCLEOTIDE SEQUENCE</scope>
</reference>
<keyword evidence="2" id="KW-1133">Transmembrane helix</keyword>
<dbReference type="OrthoDB" id="10039611at2759"/>
<dbReference type="EMBL" id="OU893352">
    <property type="protein sequence ID" value="CAG9790288.1"/>
    <property type="molecule type" value="Genomic_DNA"/>
</dbReference>
<gene>
    <name evidence="3" type="ORF">DIATSA_LOCUS7957</name>
</gene>
<name>A0A9N9WGV3_9NEOP</name>
<protein>
    <submittedName>
        <fullName evidence="3">Uncharacterized protein</fullName>
    </submittedName>
</protein>
<reference evidence="3" key="2">
    <citation type="submission" date="2022-10" db="EMBL/GenBank/DDBJ databases">
        <authorList>
            <consortium name="ENA_rothamsted_submissions"/>
            <consortium name="culmorum"/>
            <person name="King R."/>
        </authorList>
    </citation>
    <scope>NUCLEOTIDE SEQUENCE</scope>
</reference>
<evidence type="ECO:0000313" key="4">
    <source>
        <dbReference type="Proteomes" id="UP001153714"/>
    </source>
</evidence>
<feature type="region of interest" description="Disordered" evidence="1">
    <location>
        <begin position="1"/>
        <end position="53"/>
    </location>
</feature>
<evidence type="ECO:0000256" key="1">
    <source>
        <dbReference type="SAM" id="MobiDB-lite"/>
    </source>
</evidence>
<proteinExistence type="predicted"/>
<feature type="compositionally biased region" description="Polar residues" evidence="1">
    <location>
        <begin position="10"/>
        <end position="23"/>
    </location>
</feature>
<feature type="transmembrane region" description="Helical" evidence="2">
    <location>
        <begin position="159"/>
        <end position="178"/>
    </location>
</feature>
<dbReference type="AlphaFoldDB" id="A0A9N9WGV3"/>
<sequence length="184" mass="21665">MDDAGAGPSGLQQLRSQVNQSLQRPKRGPKVDCENKTTSPKKKRMKQNPLSSTEKQTVINIYKQIKESWPVGTPAFRTQIINKTAEVAGKKPKPDFKRTSLYKIIKDKLKFTYVKRSRKSALIDKQEIVLWHVKYLHEIKRFHNEGRKIYYLDETWLKVFLKVFFFSLWCLLLTFISYKRITVN</sequence>